<dbReference type="SUPFAM" id="SSF53335">
    <property type="entry name" value="S-adenosyl-L-methionine-dependent methyltransferases"/>
    <property type="match status" value="1"/>
</dbReference>
<sequence>MERVEGRVFFADHCSHEELKEKYKNDPLVSQMDLAPVDFVISDGDLERGCKREAPYDVIIASHVIEHVPNLVGWLVSVRNLLCDGGVLCLAVPDKRFTFDYLRRLTTVKDVDEAQAENRMRPSLDTVCDSYRNVIGIGPGTLWEAKPDLNANPVGWPSHVVQEKIKAHLRGEYVDVHCWVFTPWQFLSLIGHIVSRYDVGFDLRYFRTTQPNEEEFHVQLEKVKSTGTKWSELAEYHRKYAARPTFSLAND</sequence>
<proteinExistence type="predicted"/>
<dbReference type="Proteomes" id="UP000002301">
    <property type="component" value="Chromosome 1"/>
</dbReference>
<dbReference type="KEGG" id="oan:Oant_2734"/>
<accession>A6X2J0</accession>
<protein>
    <recommendedName>
        <fullName evidence="3">Methyltransferase domain-containing protein</fullName>
    </recommendedName>
</protein>
<dbReference type="Pfam" id="PF13489">
    <property type="entry name" value="Methyltransf_23"/>
    <property type="match status" value="1"/>
</dbReference>
<name>A6X2J0_BRUA4</name>
<organism evidence="1 2">
    <name type="scientific">Brucella anthropi (strain ATCC 49188 / DSM 6882 / CCUG 24695 / JCM 21032 / LMG 3331 / NBRC 15819 / NCTC 12168 / Alc 37)</name>
    <name type="common">Ochrobactrum anthropi</name>
    <dbReference type="NCBI Taxonomy" id="439375"/>
    <lineage>
        <taxon>Bacteria</taxon>
        <taxon>Pseudomonadati</taxon>
        <taxon>Pseudomonadota</taxon>
        <taxon>Alphaproteobacteria</taxon>
        <taxon>Hyphomicrobiales</taxon>
        <taxon>Brucellaceae</taxon>
        <taxon>Brucella/Ochrobactrum group</taxon>
        <taxon>Brucella</taxon>
    </lineage>
</organism>
<dbReference type="AlphaFoldDB" id="A6X2J0"/>
<dbReference type="InterPro" id="IPR029063">
    <property type="entry name" value="SAM-dependent_MTases_sf"/>
</dbReference>
<dbReference type="HOGENOM" id="CLU_060073_0_0_5"/>
<dbReference type="RefSeq" id="WP_012092496.1">
    <property type="nucleotide sequence ID" value="NC_009667.1"/>
</dbReference>
<dbReference type="Gene3D" id="3.40.50.150">
    <property type="entry name" value="Vaccinia Virus protein VP39"/>
    <property type="match status" value="1"/>
</dbReference>
<dbReference type="STRING" id="439375.Oant_2734"/>
<evidence type="ECO:0000313" key="2">
    <source>
        <dbReference type="Proteomes" id="UP000002301"/>
    </source>
</evidence>
<evidence type="ECO:0008006" key="3">
    <source>
        <dbReference type="Google" id="ProtNLM"/>
    </source>
</evidence>
<gene>
    <name evidence="1" type="ordered locus">Oant_2734</name>
</gene>
<reference evidence="1 2" key="1">
    <citation type="journal article" date="2011" name="J. Bacteriol.">
        <title>Genome of Ochrobactrum anthropi ATCC 49188 T, a versatile opportunistic pathogen and symbiont of several eukaryotic hosts.</title>
        <authorList>
            <person name="Chain P.S."/>
            <person name="Lang D.M."/>
            <person name="Comerci D.J."/>
            <person name="Malfatti S.A."/>
            <person name="Vergez L.M."/>
            <person name="Shin M."/>
            <person name="Ugalde R.A."/>
            <person name="Garcia E."/>
            <person name="Tolmasky M.E."/>
        </authorList>
    </citation>
    <scope>NUCLEOTIDE SEQUENCE [LARGE SCALE GENOMIC DNA]</scope>
    <source>
        <strain evidence="2">ATCC 49188 / DSM 6882 / CCUG 24695 / JCM 21032 / LMG 3331 / NBRC 15819 / NCTC 12168 / Alc 37</strain>
    </source>
</reference>
<dbReference type="eggNOG" id="COG0500">
    <property type="taxonomic scope" value="Bacteria"/>
</dbReference>
<keyword evidence="2" id="KW-1185">Reference proteome</keyword>
<evidence type="ECO:0000313" key="1">
    <source>
        <dbReference type="EMBL" id="ABS15444.1"/>
    </source>
</evidence>
<dbReference type="EMBL" id="CP000758">
    <property type="protein sequence ID" value="ABS15444.1"/>
    <property type="molecule type" value="Genomic_DNA"/>
</dbReference>